<evidence type="ECO:0000313" key="1">
    <source>
        <dbReference type="EMBL" id="AXB05815.1"/>
    </source>
</evidence>
<organism evidence="1 2">
    <name type="scientific">Aeromonas caviae</name>
    <name type="common">Aeromonas punctata</name>
    <dbReference type="NCBI Taxonomy" id="648"/>
    <lineage>
        <taxon>Bacteria</taxon>
        <taxon>Pseudomonadati</taxon>
        <taxon>Pseudomonadota</taxon>
        <taxon>Gammaproteobacteria</taxon>
        <taxon>Aeromonadales</taxon>
        <taxon>Aeromonadaceae</taxon>
        <taxon>Aeromonas</taxon>
    </lineage>
</organism>
<protein>
    <submittedName>
        <fullName evidence="1">Uncharacterized protein</fullName>
    </submittedName>
</protein>
<dbReference type="Proteomes" id="UP000266778">
    <property type="component" value="Chromosome"/>
</dbReference>
<gene>
    <name evidence="1" type="ORF">C1C91_13120</name>
</gene>
<dbReference type="AlphaFoldDB" id="A0A3S7P8H9"/>
<accession>A0A3S7P8H9</accession>
<dbReference type="RefSeq" id="WP_109112804.1">
    <property type="nucleotide sequence ID" value="NZ_CP180569.1"/>
</dbReference>
<reference evidence="1" key="1">
    <citation type="journal article" date="2019" name="J Environ">
        <title>Genetic characterization and potential molecular dissemination mechanism of tet (31) gene in Aeromonas caviae from an oxytetracycline wastewater treatment system.</title>
        <authorList>
            <person name="Shi Y."/>
            <person name="Tian Z."/>
            <person name="Leclercq S.O."/>
            <person name="Zhang H."/>
            <person name="Yang M."/>
            <person name="Zhang Y."/>
        </authorList>
    </citation>
    <scope>NUCLEOTIDE SEQUENCE</scope>
    <source>
        <strain evidence="1">T25-39</strain>
    </source>
</reference>
<evidence type="ECO:0000313" key="2">
    <source>
        <dbReference type="Proteomes" id="UP000266778"/>
    </source>
</evidence>
<name>A0A3S7P8H9_AERCA</name>
<proteinExistence type="predicted"/>
<dbReference type="EMBL" id="CP025706">
    <property type="protein sequence ID" value="AXB05815.1"/>
    <property type="molecule type" value="Genomic_DNA"/>
</dbReference>
<sequence length="90" mass="10199">MFEIWDETGREHGLTLPELQLRLRDYQGDVMVRYLNRLGLPSTLFLTIRQGYAYQRFKAGSPMLDWSWLAQAMHAAPQAGAAPAQGHALP</sequence>